<sequence>MKLFFSGLGGSGVSSIAGFMKEKGHLVAGSDRLFDVFPDHPLSRKLRDKGISISAQDGSGIDRSTELAVFSTAVEKDNPDFIKAEQLGVPVRTRPQYLTEIVSGFRTIAVAGTSGKSTVSGMLAFLMKRLGLGPNFIGGGRVKKFIANGNPGNFLTGYSDSLVVEACESDGSLVDYMPSHTIISNLDLDHHSVAETGRMFERLAENTSGLVVTGGDDDNLAVCGIKNTVRFSILRESEYRATDVRYHRLRTAFMLKGRRFEVSLPGMHNLYNALACIALLSELGVSGEKISDALPEFDGIERRFDIHLNDGSHLVVDDYAHNPHKIQSLMKTMRRLSDGVCYIFQPHGFGPTRLMKDGYIRVFADYLRNDDQLILLPIYYAGGTAAKDISSQDLADGVTAAGGQAVVIKRDEFPGMPLKQNTYVVFGARDDTLSDFAEEIAGRLR</sequence>
<keyword evidence="8" id="KW-0961">Cell wall biogenesis/degradation</keyword>
<evidence type="ECO:0000313" key="13">
    <source>
        <dbReference type="Proteomes" id="UP000245125"/>
    </source>
</evidence>
<evidence type="ECO:0000256" key="4">
    <source>
        <dbReference type="ARBA" id="ARBA00022840"/>
    </source>
</evidence>
<keyword evidence="2" id="KW-0132">Cell division</keyword>
<reference evidence="13" key="1">
    <citation type="submission" date="2018-03" db="EMBL/GenBank/DDBJ databases">
        <authorList>
            <person name="Zecchin S."/>
        </authorList>
    </citation>
    <scope>NUCLEOTIDE SEQUENCE [LARGE SCALE GENOMIC DNA]</scope>
</reference>
<evidence type="ECO:0000313" key="12">
    <source>
        <dbReference type="EMBL" id="SPP99572.1"/>
    </source>
</evidence>
<evidence type="ECO:0000259" key="11">
    <source>
        <dbReference type="Pfam" id="PF08245"/>
    </source>
</evidence>
<keyword evidence="13" id="KW-1185">Reference proteome</keyword>
<evidence type="ECO:0000256" key="2">
    <source>
        <dbReference type="ARBA" id="ARBA00022618"/>
    </source>
</evidence>
<dbReference type="InterPro" id="IPR036565">
    <property type="entry name" value="Mur-like_cat_sf"/>
</dbReference>
<dbReference type="GO" id="GO:0005524">
    <property type="term" value="F:ATP binding"/>
    <property type="evidence" value="ECO:0007669"/>
    <property type="project" value="UniProtKB-KW"/>
</dbReference>
<evidence type="ECO:0000256" key="5">
    <source>
        <dbReference type="ARBA" id="ARBA00022960"/>
    </source>
</evidence>
<evidence type="ECO:0000256" key="8">
    <source>
        <dbReference type="ARBA" id="ARBA00023316"/>
    </source>
</evidence>
<dbReference type="OrthoDB" id="9804126at2"/>
<dbReference type="GO" id="GO:0009252">
    <property type="term" value="P:peptidoglycan biosynthetic process"/>
    <property type="evidence" value="ECO:0007669"/>
    <property type="project" value="UniProtKB-KW"/>
</dbReference>
<keyword evidence="3" id="KW-0547">Nucleotide-binding</keyword>
<dbReference type="PANTHER" id="PTHR43445:SF3">
    <property type="entry name" value="UDP-N-ACETYLMURAMATE--L-ALANINE LIGASE"/>
    <property type="match status" value="1"/>
</dbReference>
<evidence type="ECO:0000256" key="6">
    <source>
        <dbReference type="ARBA" id="ARBA00022984"/>
    </source>
</evidence>
<dbReference type="Gene3D" id="3.90.190.20">
    <property type="entry name" value="Mur ligase, C-terminal domain"/>
    <property type="match status" value="1"/>
</dbReference>
<dbReference type="GO" id="GO:0008360">
    <property type="term" value="P:regulation of cell shape"/>
    <property type="evidence" value="ECO:0007669"/>
    <property type="project" value="UniProtKB-KW"/>
</dbReference>
<feature type="domain" description="Mur ligase N-terminal catalytic" evidence="9">
    <location>
        <begin position="6"/>
        <end position="106"/>
    </location>
</feature>
<dbReference type="Proteomes" id="UP000245125">
    <property type="component" value="Unassembled WGS sequence"/>
</dbReference>
<protein>
    <submittedName>
        <fullName evidence="12">Putative UDP-N-acetylmuramate--L-alanine ligase</fullName>
        <ecNumber evidence="12">6.3.2.8</ecNumber>
    </submittedName>
</protein>
<dbReference type="SUPFAM" id="SSF53244">
    <property type="entry name" value="MurD-like peptide ligases, peptide-binding domain"/>
    <property type="match status" value="1"/>
</dbReference>
<dbReference type="InterPro" id="IPR050061">
    <property type="entry name" value="MurCDEF_pg_biosynth"/>
</dbReference>
<keyword evidence="4" id="KW-0067">ATP-binding</keyword>
<dbReference type="EC" id="6.3.2.8" evidence="12"/>
<evidence type="ECO:0000256" key="7">
    <source>
        <dbReference type="ARBA" id="ARBA00023306"/>
    </source>
</evidence>
<dbReference type="Gene3D" id="3.40.50.720">
    <property type="entry name" value="NAD(P)-binding Rossmann-like Domain"/>
    <property type="match status" value="1"/>
</dbReference>
<dbReference type="InterPro" id="IPR000713">
    <property type="entry name" value="Mur_ligase_N"/>
</dbReference>
<accession>A0A2U3QDQ6</accession>
<dbReference type="InterPro" id="IPR013221">
    <property type="entry name" value="Mur_ligase_cen"/>
</dbReference>
<dbReference type="PANTHER" id="PTHR43445">
    <property type="entry name" value="UDP-N-ACETYLMURAMATE--L-ALANINE LIGASE-RELATED"/>
    <property type="match status" value="1"/>
</dbReference>
<dbReference type="GO" id="GO:0051301">
    <property type="term" value="P:cell division"/>
    <property type="evidence" value="ECO:0007669"/>
    <property type="project" value="UniProtKB-KW"/>
</dbReference>
<dbReference type="SUPFAM" id="SSF51984">
    <property type="entry name" value="MurCD N-terminal domain"/>
    <property type="match status" value="1"/>
</dbReference>
<dbReference type="GO" id="GO:0008763">
    <property type="term" value="F:UDP-N-acetylmuramate-L-alanine ligase activity"/>
    <property type="evidence" value="ECO:0007669"/>
    <property type="project" value="UniProtKB-EC"/>
</dbReference>
<dbReference type="Pfam" id="PF01225">
    <property type="entry name" value="Mur_ligase"/>
    <property type="match status" value="1"/>
</dbReference>
<dbReference type="Pfam" id="PF08245">
    <property type="entry name" value="Mur_ligase_M"/>
    <property type="match status" value="1"/>
</dbReference>
<dbReference type="InterPro" id="IPR036615">
    <property type="entry name" value="Mur_ligase_C_dom_sf"/>
</dbReference>
<dbReference type="SUPFAM" id="SSF53623">
    <property type="entry name" value="MurD-like peptide ligases, catalytic domain"/>
    <property type="match status" value="1"/>
</dbReference>
<dbReference type="GO" id="GO:0071555">
    <property type="term" value="P:cell wall organization"/>
    <property type="evidence" value="ECO:0007669"/>
    <property type="project" value="UniProtKB-KW"/>
</dbReference>
<name>A0A2U3QDQ6_9BACT</name>
<keyword evidence="5" id="KW-0133">Cell shape</keyword>
<keyword evidence="6" id="KW-0573">Peptidoglycan synthesis</keyword>
<evidence type="ECO:0000256" key="3">
    <source>
        <dbReference type="ARBA" id="ARBA00022741"/>
    </source>
</evidence>
<dbReference type="Gene3D" id="3.40.1190.10">
    <property type="entry name" value="Mur-like, catalytic domain"/>
    <property type="match status" value="1"/>
</dbReference>
<keyword evidence="1 12" id="KW-0436">Ligase</keyword>
<feature type="domain" description="Mur ligase central" evidence="11">
    <location>
        <begin position="110"/>
        <end position="279"/>
    </location>
</feature>
<evidence type="ECO:0000259" key="9">
    <source>
        <dbReference type="Pfam" id="PF01225"/>
    </source>
</evidence>
<evidence type="ECO:0000259" key="10">
    <source>
        <dbReference type="Pfam" id="PF02875"/>
    </source>
</evidence>
<proteinExistence type="predicted"/>
<dbReference type="InterPro" id="IPR004101">
    <property type="entry name" value="Mur_ligase_C"/>
</dbReference>
<dbReference type="Pfam" id="PF02875">
    <property type="entry name" value="Mur_ligase_C"/>
    <property type="match status" value="1"/>
</dbReference>
<keyword evidence="7" id="KW-0131">Cell cycle</keyword>
<dbReference type="AlphaFoldDB" id="A0A2U3QDQ6"/>
<dbReference type="EMBL" id="OUUY01000002">
    <property type="protein sequence ID" value="SPP99572.1"/>
    <property type="molecule type" value="Genomic_DNA"/>
</dbReference>
<gene>
    <name evidence="12" type="ORF">NBG4_100012</name>
</gene>
<organism evidence="12 13">
    <name type="scientific">Candidatus Sulfobium mesophilum</name>
    <dbReference type="NCBI Taxonomy" id="2016548"/>
    <lineage>
        <taxon>Bacteria</taxon>
        <taxon>Pseudomonadati</taxon>
        <taxon>Nitrospirota</taxon>
        <taxon>Nitrospiria</taxon>
        <taxon>Nitrospirales</taxon>
        <taxon>Nitrospiraceae</taxon>
        <taxon>Candidatus Sulfobium</taxon>
    </lineage>
</organism>
<evidence type="ECO:0000256" key="1">
    <source>
        <dbReference type="ARBA" id="ARBA00022598"/>
    </source>
</evidence>
<feature type="domain" description="Mur ligase C-terminal" evidence="10">
    <location>
        <begin position="302"/>
        <end position="408"/>
    </location>
</feature>